<keyword evidence="4 11" id="KW-0138">CF(0)</keyword>
<dbReference type="OrthoDB" id="9809130at2"/>
<evidence type="ECO:0000256" key="2">
    <source>
        <dbReference type="ARBA" id="ARBA00006810"/>
    </source>
</evidence>
<dbReference type="PRINTS" id="PR00123">
    <property type="entry name" value="ATPASEA"/>
</dbReference>
<feature type="transmembrane region" description="Helical" evidence="11">
    <location>
        <begin position="41"/>
        <end position="60"/>
    </location>
</feature>
<dbReference type="PROSITE" id="PS00449">
    <property type="entry name" value="ATPASE_A"/>
    <property type="match status" value="1"/>
</dbReference>
<comment type="subcellular location">
    <subcellularLocation>
        <location evidence="11 12">Cell membrane</location>
        <topology evidence="11 12">Multi-pass membrane protein</topology>
    </subcellularLocation>
    <subcellularLocation>
        <location evidence="1">Membrane</location>
        <topology evidence="1">Multi-pass membrane protein</topology>
    </subcellularLocation>
</comment>
<feature type="transmembrane region" description="Helical" evidence="11">
    <location>
        <begin position="100"/>
        <end position="122"/>
    </location>
</feature>
<dbReference type="InterPro" id="IPR023011">
    <property type="entry name" value="ATP_synth_F0_asu_AS"/>
</dbReference>
<evidence type="ECO:0000256" key="6">
    <source>
        <dbReference type="ARBA" id="ARBA00022781"/>
    </source>
</evidence>
<evidence type="ECO:0000256" key="10">
    <source>
        <dbReference type="ARBA" id="ARBA00023310"/>
    </source>
</evidence>
<dbReference type="GO" id="GO:0045259">
    <property type="term" value="C:proton-transporting ATP synthase complex"/>
    <property type="evidence" value="ECO:0007669"/>
    <property type="project" value="UniProtKB-KW"/>
</dbReference>
<proteinExistence type="inferred from homology"/>
<accession>A0A346Y1T8</accession>
<comment type="function">
    <text evidence="11 12">Key component of the proton channel; it plays a direct role in the translocation of protons across the membrane.</text>
</comment>
<evidence type="ECO:0000256" key="3">
    <source>
        <dbReference type="ARBA" id="ARBA00022448"/>
    </source>
</evidence>
<evidence type="ECO:0000256" key="4">
    <source>
        <dbReference type="ARBA" id="ARBA00022547"/>
    </source>
</evidence>
<feature type="transmembrane region" description="Helical" evidence="11">
    <location>
        <begin position="168"/>
        <end position="186"/>
    </location>
</feature>
<evidence type="ECO:0000313" key="13">
    <source>
        <dbReference type="EMBL" id="AXV08435.1"/>
    </source>
</evidence>
<feature type="transmembrane region" description="Helical" evidence="11">
    <location>
        <begin position="226"/>
        <end position="245"/>
    </location>
</feature>
<dbReference type="NCBIfam" id="TIGR01131">
    <property type="entry name" value="ATP_synt_6_or_A"/>
    <property type="match status" value="1"/>
</dbReference>
<dbReference type="GO" id="GO:0005886">
    <property type="term" value="C:plasma membrane"/>
    <property type="evidence" value="ECO:0007669"/>
    <property type="project" value="UniProtKB-SubCell"/>
</dbReference>
<dbReference type="CDD" id="cd00310">
    <property type="entry name" value="ATP-synt_Fo_a_6"/>
    <property type="match status" value="1"/>
</dbReference>
<keyword evidence="14" id="KW-1185">Reference proteome</keyword>
<evidence type="ECO:0000256" key="12">
    <source>
        <dbReference type="RuleBase" id="RU000483"/>
    </source>
</evidence>
<dbReference type="AlphaFoldDB" id="A0A346Y1T8"/>
<dbReference type="Gene3D" id="1.20.120.220">
    <property type="entry name" value="ATP synthase, F0 complex, subunit A"/>
    <property type="match status" value="1"/>
</dbReference>
<dbReference type="EMBL" id="CP031165">
    <property type="protein sequence ID" value="AXV08435.1"/>
    <property type="molecule type" value="Genomic_DNA"/>
</dbReference>
<keyword evidence="3 11" id="KW-0813">Transport</keyword>
<keyword evidence="9 11" id="KW-0472">Membrane</keyword>
<dbReference type="InterPro" id="IPR035908">
    <property type="entry name" value="F0_ATP_A_sf"/>
</dbReference>
<dbReference type="GO" id="GO:0046933">
    <property type="term" value="F:proton-transporting ATP synthase activity, rotational mechanism"/>
    <property type="evidence" value="ECO:0007669"/>
    <property type="project" value="UniProtKB-UniRule"/>
</dbReference>
<evidence type="ECO:0000256" key="8">
    <source>
        <dbReference type="ARBA" id="ARBA00023065"/>
    </source>
</evidence>
<feature type="transmembrane region" description="Helical" evidence="11">
    <location>
        <begin position="251"/>
        <end position="269"/>
    </location>
</feature>
<protein>
    <recommendedName>
        <fullName evidence="11 12">ATP synthase subunit a</fullName>
    </recommendedName>
    <alternativeName>
        <fullName evidence="11">ATP synthase F0 sector subunit a</fullName>
    </alternativeName>
    <alternativeName>
        <fullName evidence="11">F-ATPase subunit 6</fullName>
    </alternativeName>
</protein>
<sequence>MNLILAADAHPYGGNFGVPPAGEIFNLPALFEIGGLEITRTWLIILFSLIFASIFMLMALGNPKVVPNKLQAAGESVVEFVRDGIAVDIIGPEGKKFAPFLTTIFLFVLFNNMFKIIPFVNFPATSRIAIPLMLALVTLVVFVATGVKYQGIGYFKEVAFPPGVPAPVYLLLTPIELVSTFILRPLTLTVRLFANMVAGHILLTIVFLATHAFFRIPGLIPDESNLLGLPIGILTLLISPLAVGFEAFVSFLQAYIFAILAAVYLSGAVEAQH</sequence>
<evidence type="ECO:0000256" key="11">
    <source>
        <dbReference type="HAMAP-Rule" id="MF_01393"/>
    </source>
</evidence>
<organism evidence="13 14">
    <name type="scientific">Euzebya pacifica</name>
    <dbReference type="NCBI Taxonomy" id="1608957"/>
    <lineage>
        <taxon>Bacteria</taxon>
        <taxon>Bacillati</taxon>
        <taxon>Actinomycetota</taxon>
        <taxon>Nitriliruptoria</taxon>
        <taxon>Euzebyales</taxon>
    </lineage>
</organism>
<dbReference type="Proteomes" id="UP000264006">
    <property type="component" value="Chromosome"/>
</dbReference>
<keyword evidence="7 11" id="KW-1133">Transmembrane helix</keyword>
<reference evidence="13 14" key="1">
    <citation type="submission" date="2018-09" db="EMBL/GenBank/DDBJ databases">
        <title>Complete genome sequence of Euzebya sp. DY32-46 isolated from seawater of Pacific Ocean.</title>
        <authorList>
            <person name="Xu L."/>
            <person name="Wu Y.-H."/>
            <person name="Xu X.-W."/>
        </authorList>
    </citation>
    <scope>NUCLEOTIDE SEQUENCE [LARGE SCALE GENOMIC DNA]</scope>
    <source>
        <strain evidence="13 14">DY32-46</strain>
    </source>
</reference>
<keyword evidence="11" id="KW-1003">Cell membrane</keyword>
<keyword evidence="6 11" id="KW-0375">Hydrogen ion transport</keyword>
<feature type="transmembrane region" description="Helical" evidence="11">
    <location>
        <begin position="192"/>
        <end position="214"/>
    </location>
</feature>
<evidence type="ECO:0000256" key="9">
    <source>
        <dbReference type="ARBA" id="ARBA00023136"/>
    </source>
</evidence>
<keyword evidence="8 11" id="KW-0406">Ion transport</keyword>
<feature type="transmembrane region" description="Helical" evidence="11">
    <location>
        <begin position="128"/>
        <end position="147"/>
    </location>
</feature>
<comment type="similarity">
    <text evidence="2 11 12">Belongs to the ATPase A chain family.</text>
</comment>
<dbReference type="Pfam" id="PF00119">
    <property type="entry name" value="ATP-synt_A"/>
    <property type="match status" value="1"/>
</dbReference>
<dbReference type="KEGG" id="euz:DVS28_a3763"/>
<gene>
    <name evidence="11" type="primary">atpB</name>
    <name evidence="13" type="ORF">DVS28_a3763</name>
</gene>
<dbReference type="SUPFAM" id="SSF81336">
    <property type="entry name" value="F1F0 ATP synthase subunit A"/>
    <property type="match status" value="1"/>
</dbReference>
<dbReference type="InterPro" id="IPR045083">
    <property type="entry name" value="ATP_synth_F0_asu_bact/mt"/>
</dbReference>
<dbReference type="PANTHER" id="PTHR11410">
    <property type="entry name" value="ATP SYNTHASE SUBUNIT A"/>
    <property type="match status" value="1"/>
</dbReference>
<evidence type="ECO:0000256" key="1">
    <source>
        <dbReference type="ARBA" id="ARBA00004141"/>
    </source>
</evidence>
<keyword evidence="10 11" id="KW-0066">ATP synthesis</keyword>
<dbReference type="InterPro" id="IPR000568">
    <property type="entry name" value="ATP_synth_F0_asu"/>
</dbReference>
<evidence type="ECO:0000256" key="5">
    <source>
        <dbReference type="ARBA" id="ARBA00022692"/>
    </source>
</evidence>
<evidence type="ECO:0000313" key="14">
    <source>
        <dbReference type="Proteomes" id="UP000264006"/>
    </source>
</evidence>
<dbReference type="PANTHER" id="PTHR11410:SF0">
    <property type="entry name" value="ATP SYNTHASE SUBUNIT A"/>
    <property type="match status" value="1"/>
</dbReference>
<evidence type="ECO:0000256" key="7">
    <source>
        <dbReference type="ARBA" id="ARBA00022989"/>
    </source>
</evidence>
<dbReference type="HAMAP" id="MF_01393">
    <property type="entry name" value="ATP_synth_a_bact"/>
    <property type="match status" value="1"/>
</dbReference>
<dbReference type="RefSeq" id="WP_114592778.1">
    <property type="nucleotide sequence ID" value="NZ_CAXIBR010000188.1"/>
</dbReference>
<keyword evidence="5 11" id="KW-0812">Transmembrane</keyword>
<name>A0A346Y1T8_9ACTN</name>